<evidence type="ECO:0000313" key="1">
    <source>
        <dbReference type="EMBL" id="KXW57401.1"/>
    </source>
</evidence>
<accession>A0A149VVZ2</accession>
<protein>
    <submittedName>
        <fullName evidence="1">Uncharacterized protein</fullName>
    </submittedName>
</protein>
<gene>
    <name evidence="1" type="ORF">FEMY_20710</name>
</gene>
<organism evidence="1 2">
    <name type="scientific">Ferrovum myxofaciens</name>
    <dbReference type="NCBI Taxonomy" id="416213"/>
    <lineage>
        <taxon>Bacteria</taxon>
        <taxon>Pseudomonadati</taxon>
        <taxon>Pseudomonadota</taxon>
        <taxon>Betaproteobacteria</taxon>
        <taxon>Ferrovales</taxon>
        <taxon>Ferrovaceae</taxon>
        <taxon>Ferrovum</taxon>
    </lineage>
</organism>
<dbReference type="AlphaFoldDB" id="A0A149VVZ2"/>
<keyword evidence="2" id="KW-1185">Reference proteome</keyword>
<sequence>MLLRGKWDEPNAAHISRHPAFAQLPLCFLGIPLNRQPGADVKDHRVDCAMFLARVMCVTAQKNCDRLGSMNPERCRMT</sequence>
<dbReference type="Proteomes" id="UP000075653">
    <property type="component" value="Unassembled WGS sequence"/>
</dbReference>
<dbReference type="PATRIC" id="fig|1789004.3.peg.2142"/>
<comment type="caution">
    <text evidence="1">The sequence shown here is derived from an EMBL/GenBank/DDBJ whole genome shotgun (WGS) entry which is preliminary data.</text>
</comment>
<proteinExistence type="predicted"/>
<reference evidence="1 2" key="1">
    <citation type="submission" date="2016-01" db="EMBL/GenBank/DDBJ databases">
        <title>Genome sequence of the acidophilic iron oxidising Ferrovum strain Z-31.</title>
        <authorList>
            <person name="Poehlein A."/>
            <person name="Ullrich S.R."/>
            <person name="Schloemann M."/>
            <person name="Muehling M."/>
            <person name="Daniel R."/>
        </authorList>
    </citation>
    <scope>NUCLEOTIDE SEQUENCE [LARGE SCALE GENOMIC DNA]</scope>
    <source>
        <strain evidence="1 2">Z-31</strain>
    </source>
</reference>
<evidence type="ECO:0000313" key="2">
    <source>
        <dbReference type="Proteomes" id="UP000075653"/>
    </source>
</evidence>
<dbReference type="STRING" id="1789004.FEMY_20710"/>
<name>A0A149VVZ2_9PROT</name>
<dbReference type="EMBL" id="LRRD01000063">
    <property type="protein sequence ID" value="KXW57401.1"/>
    <property type="molecule type" value="Genomic_DNA"/>
</dbReference>